<dbReference type="RefSeq" id="XP_024340968.1">
    <property type="nucleotide sequence ID" value="XM_024482966.1"/>
</dbReference>
<reference evidence="1 2" key="1">
    <citation type="submission" date="2017-04" db="EMBL/GenBank/DDBJ databases">
        <title>Genome Sequence of the Model Brown-Rot Fungus Postia placenta SB12.</title>
        <authorList>
            <consortium name="DOE Joint Genome Institute"/>
            <person name="Gaskell J."/>
            <person name="Kersten P."/>
            <person name="Larrondo L.F."/>
            <person name="Canessa P."/>
            <person name="Martinez D."/>
            <person name="Hibbett D."/>
            <person name="Schmoll M."/>
            <person name="Kubicek C.P."/>
            <person name="Martinez A.T."/>
            <person name="Yadav J."/>
            <person name="Master E."/>
            <person name="Magnuson J.K."/>
            <person name="James T."/>
            <person name="Yaver D."/>
            <person name="Berka R."/>
            <person name="Labutti K."/>
            <person name="Lipzen A."/>
            <person name="Aerts A."/>
            <person name="Barry K."/>
            <person name="Henrissat B."/>
            <person name="Blanchette R."/>
            <person name="Grigoriev I."/>
            <person name="Cullen D."/>
        </authorList>
    </citation>
    <scope>NUCLEOTIDE SEQUENCE [LARGE SCALE GENOMIC DNA]</scope>
    <source>
        <strain evidence="1 2">MAD-698-R-SB12</strain>
    </source>
</reference>
<dbReference type="AlphaFoldDB" id="A0A1X6N6F3"/>
<organism evidence="1 2">
    <name type="scientific">Postia placenta MAD-698-R-SB12</name>
    <dbReference type="NCBI Taxonomy" id="670580"/>
    <lineage>
        <taxon>Eukaryota</taxon>
        <taxon>Fungi</taxon>
        <taxon>Dikarya</taxon>
        <taxon>Basidiomycota</taxon>
        <taxon>Agaricomycotina</taxon>
        <taxon>Agaricomycetes</taxon>
        <taxon>Polyporales</taxon>
        <taxon>Adustoporiaceae</taxon>
        <taxon>Rhodonia</taxon>
    </lineage>
</organism>
<accession>A0A1X6N6F3</accession>
<evidence type="ECO:0000313" key="1">
    <source>
        <dbReference type="EMBL" id="OSX64174.1"/>
    </source>
</evidence>
<dbReference type="STRING" id="670580.A0A1X6N6F3"/>
<protein>
    <submittedName>
        <fullName evidence="1">Uncharacterized protein</fullName>
    </submittedName>
</protein>
<dbReference type="Proteomes" id="UP000194127">
    <property type="component" value="Unassembled WGS sequence"/>
</dbReference>
<dbReference type="OrthoDB" id="2874176at2759"/>
<gene>
    <name evidence="1" type="ORF">POSPLADRAFT_1078639</name>
</gene>
<proteinExistence type="predicted"/>
<name>A0A1X6N6F3_9APHY</name>
<keyword evidence="2" id="KW-1185">Reference proteome</keyword>
<sequence length="98" mass="11034">SIANQTAPSSQPLTLDGLLSTYSTAPDPTKAALDFTVAERNTLSTQNLQLWKLIEKQRSGYGQLMKELERVRGERDLYRNKLQGMGENTDALLRSHRE</sequence>
<dbReference type="GeneID" id="36327915"/>
<dbReference type="EMBL" id="KZ110594">
    <property type="protein sequence ID" value="OSX64174.1"/>
    <property type="molecule type" value="Genomic_DNA"/>
</dbReference>
<evidence type="ECO:0000313" key="2">
    <source>
        <dbReference type="Proteomes" id="UP000194127"/>
    </source>
</evidence>
<feature type="non-terminal residue" evidence="1">
    <location>
        <position position="98"/>
    </location>
</feature>
<feature type="non-terminal residue" evidence="1">
    <location>
        <position position="1"/>
    </location>
</feature>